<protein>
    <submittedName>
        <fullName evidence="1">Uncharacterized protein</fullName>
    </submittedName>
</protein>
<gene>
    <name evidence="1" type="ORF">Adt_12166</name>
</gene>
<dbReference type="AlphaFoldDB" id="A0ABD1UPZ0"/>
<name>A0ABD1UPZ0_9LAMI</name>
<sequence>MTVPLPLEFEQPKKKKYDGSSDPIHHLRVFVDLTRLRAIPDAIMCRAFLPTLRQKASDWVATILPKLIRTFDNFASILLHTLLAANVQRNYYRLDVIDPEQRRATERFHYLVQYGHVGNQRSADVYCSHCHDEWNSSRPFKMCHFLKTHRI</sequence>
<dbReference type="Proteomes" id="UP001604336">
    <property type="component" value="Unassembled WGS sequence"/>
</dbReference>
<dbReference type="EMBL" id="JBFOLK010000003">
    <property type="protein sequence ID" value="KAL2527112.1"/>
    <property type="molecule type" value="Genomic_DNA"/>
</dbReference>
<accession>A0ABD1UPZ0</accession>
<reference evidence="2" key="1">
    <citation type="submission" date="2024-07" db="EMBL/GenBank/DDBJ databases">
        <title>Two chromosome-level genome assemblies of Korean endemic species Abeliophyllum distichum and Forsythia ovata (Oleaceae).</title>
        <authorList>
            <person name="Jang H."/>
        </authorList>
    </citation>
    <scope>NUCLEOTIDE SEQUENCE [LARGE SCALE GENOMIC DNA]</scope>
</reference>
<evidence type="ECO:0000313" key="2">
    <source>
        <dbReference type="Proteomes" id="UP001604336"/>
    </source>
</evidence>
<proteinExistence type="predicted"/>
<keyword evidence="2" id="KW-1185">Reference proteome</keyword>
<comment type="caution">
    <text evidence="1">The sequence shown here is derived from an EMBL/GenBank/DDBJ whole genome shotgun (WGS) entry which is preliminary data.</text>
</comment>
<evidence type="ECO:0000313" key="1">
    <source>
        <dbReference type="EMBL" id="KAL2527112.1"/>
    </source>
</evidence>
<organism evidence="1 2">
    <name type="scientific">Abeliophyllum distichum</name>
    <dbReference type="NCBI Taxonomy" id="126358"/>
    <lineage>
        <taxon>Eukaryota</taxon>
        <taxon>Viridiplantae</taxon>
        <taxon>Streptophyta</taxon>
        <taxon>Embryophyta</taxon>
        <taxon>Tracheophyta</taxon>
        <taxon>Spermatophyta</taxon>
        <taxon>Magnoliopsida</taxon>
        <taxon>eudicotyledons</taxon>
        <taxon>Gunneridae</taxon>
        <taxon>Pentapetalae</taxon>
        <taxon>asterids</taxon>
        <taxon>lamiids</taxon>
        <taxon>Lamiales</taxon>
        <taxon>Oleaceae</taxon>
        <taxon>Forsythieae</taxon>
        <taxon>Abeliophyllum</taxon>
    </lineage>
</organism>